<evidence type="ECO:0000256" key="4">
    <source>
        <dbReference type="ARBA" id="ARBA00047942"/>
    </source>
</evidence>
<dbReference type="REBASE" id="397859">
    <property type="entry name" value="Rpo106830ORF5705P"/>
</dbReference>
<dbReference type="InterPro" id="IPR050953">
    <property type="entry name" value="N4_N6_ade-DNA_methylase"/>
</dbReference>
<dbReference type="EC" id="2.1.1.72" evidence="1"/>
<name>A0A858SYI4_9RHOB</name>
<evidence type="ECO:0000259" key="6">
    <source>
        <dbReference type="Pfam" id="PF20473"/>
    </source>
</evidence>
<feature type="domain" description="MmeI-like DNA-methyltransferase" evidence="6">
    <location>
        <begin position="477"/>
        <end position="553"/>
    </location>
</feature>
<evidence type="ECO:0000313" key="7">
    <source>
        <dbReference type="EMBL" id="QJF53127.1"/>
    </source>
</evidence>
<gene>
    <name evidence="7" type="ORF">G3256_05705</name>
</gene>
<evidence type="ECO:0000256" key="3">
    <source>
        <dbReference type="ARBA" id="ARBA00022679"/>
    </source>
</evidence>
<keyword evidence="2 7" id="KW-0489">Methyltransferase</keyword>
<dbReference type="InterPro" id="IPR029063">
    <property type="entry name" value="SAM-dependent_MTases_sf"/>
</dbReference>
<keyword evidence="3 7" id="KW-0808">Transferase</keyword>
<organism evidence="7 8">
    <name type="scientific">Roseobacter ponti</name>
    <dbReference type="NCBI Taxonomy" id="1891787"/>
    <lineage>
        <taxon>Bacteria</taxon>
        <taxon>Pseudomonadati</taxon>
        <taxon>Pseudomonadota</taxon>
        <taxon>Alphaproteobacteria</taxon>
        <taxon>Rhodobacterales</taxon>
        <taxon>Roseobacteraceae</taxon>
        <taxon>Roseobacter</taxon>
    </lineage>
</organism>
<dbReference type="Gene3D" id="3.40.50.150">
    <property type="entry name" value="Vaccinia Virus protein VP39"/>
    <property type="match status" value="1"/>
</dbReference>
<comment type="catalytic activity">
    <reaction evidence="4">
        <text>a 2'-deoxyadenosine in DNA + S-adenosyl-L-methionine = an N(6)-methyl-2'-deoxyadenosine in DNA + S-adenosyl-L-homocysteine + H(+)</text>
        <dbReference type="Rhea" id="RHEA:15197"/>
        <dbReference type="Rhea" id="RHEA-COMP:12418"/>
        <dbReference type="Rhea" id="RHEA-COMP:12419"/>
        <dbReference type="ChEBI" id="CHEBI:15378"/>
        <dbReference type="ChEBI" id="CHEBI:57856"/>
        <dbReference type="ChEBI" id="CHEBI:59789"/>
        <dbReference type="ChEBI" id="CHEBI:90615"/>
        <dbReference type="ChEBI" id="CHEBI:90616"/>
        <dbReference type="EC" id="2.1.1.72"/>
    </reaction>
</comment>
<feature type="region of interest" description="Disordered" evidence="5">
    <location>
        <begin position="598"/>
        <end position="626"/>
    </location>
</feature>
<dbReference type="PANTHER" id="PTHR33841">
    <property type="entry name" value="DNA METHYLTRANSFERASE YEEA-RELATED"/>
    <property type="match status" value="1"/>
</dbReference>
<proteinExistence type="predicted"/>
<feature type="compositionally biased region" description="Basic and acidic residues" evidence="5">
    <location>
        <begin position="598"/>
        <end position="617"/>
    </location>
</feature>
<dbReference type="GO" id="GO:0009007">
    <property type="term" value="F:site-specific DNA-methyltransferase (adenine-specific) activity"/>
    <property type="evidence" value="ECO:0007669"/>
    <property type="project" value="UniProtKB-EC"/>
</dbReference>
<dbReference type="InterPro" id="IPR046816">
    <property type="entry name" value="MmeI_Mtase"/>
</dbReference>
<dbReference type="PRINTS" id="PR00507">
    <property type="entry name" value="N12N6MTFRASE"/>
</dbReference>
<evidence type="ECO:0000256" key="2">
    <source>
        <dbReference type="ARBA" id="ARBA00022603"/>
    </source>
</evidence>
<dbReference type="GO" id="GO:0032259">
    <property type="term" value="P:methylation"/>
    <property type="evidence" value="ECO:0007669"/>
    <property type="project" value="UniProtKB-KW"/>
</dbReference>
<feature type="region of interest" description="Disordered" evidence="5">
    <location>
        <begin position="1006"/>
        <end position="1035"/>
    </location>
</feature>
<dbReference type="EMBL" id="CP048788">
    <property type="protein sequence ID" value="QJF53127.1"/>
    <property type="molecule type" value="Genomic_DNA"/>
</dbReference>
<dbReference type="PANTHER" id="PTHR33841:SF1">
    <property type="entry name" value="DNA METHYLTRANSFERASE A"/>
    <property type="match status" value="1"/>
</dbReference>
<dbReference type="Proteomes" id="UP000503308">
    <property type="component" value="Chromosome"/>
</dbReference>
<dbReference type="KEGG" id="rpon:G3256_05705"/>
<sequence length="1326" mass="146430">MNRPVEIGAGLILEGGLIPSDMIAKIARGQAAEQTAADYGVPKGLTLNDEIERAFRMARAANEEPSADADAQARAVLRSFGFDLTPGPLFADERSFPVDLVTGDGRVPVVVAPEGDLDRARHEGGPAGRFRSPALLLQDALNASDDALWGLVTDGKRIRLMRDSLRLGRPAFLEADLGAILDTDDLSAFAGLWRLIHRTRFGQGDAVEGPLERWSKTAAEQGVAARERLRDGVEAALRALGAGALADPSTCARIEAEEHPAEALHAEVLRVVYRLIFVLTTEDRDLLHAPDATDEARETYAEGYSLTRLALRARRRTSRDRHHDAWEGVKVLFRALRHGEPLLGLPALGGLFREGLTPILDSATLPNRHFLDALFHLSWIRNGPALARINWRDMQTEELGSVYESLLELVPRLAENHTLLDYAGGAETRGNQRKTTGSYYTPDSLVQVLLDSALDPVIADRRRGIGTPNGETGAEGILTMTVCDPACGSGHFLLAAARRMADAVARTRAEAEGETFDPAAFRHALREVVARCIFGVDRNDFAVELARVALWIESVEPGRPLGFLDANIRHGDALLGLSDLTMLTEGIPDAAYKALTGDDKGTASDLRKRNKAEREGQGDLGLDGPGGLPPALVAFDERLHAASQDTLEEVERLRASFEARGADAERLRLRRAADAWVAAFLLPKKPNVQVPTTADIGRILAREDDPLLVQGVADTAAEAHVLHWPIAFPAIWARGRFDVMLGNPPWERIKLQEQEFFASRAPDIAEAPNAAARGRMIKALAEAEPGTPEQQLHAAFEHAKRTAEAASEFARAEDGRYPLTGRGDVNTYALFAEHFARSVNPQGRAGVIVPTGIATDATTAPFFAWLVEERRLARLVDFENSAPLFPGVHRSFKFALLTLGRDEIEAHFAFFLTDPSQLAHRERSFVLTSDQIARINPNTKTAPVFRSRRDAELTAKIYDAAPVLIEEGRANGNPWDVSFMAMFHMSNDSGLFRTAAELADAGWRRNGTDWTRPRTHAPQAEAVRPAQSAMDLDGHDTRSLPLARAEDRMVPLYEAKMTWLYDHRATSYHTRGNDRGHRVLPETDLQDHLNPNFEAEPFYWVSEAEVVERLNKVAKPIGYLLGWRDVTTARAERTMVPCIIPQSAVGDTFLIAFPTAGPHEASALYANWSALPFDYATRQKIAYVHLKYNIVKQLPTLPLTFYTLKRLAFVTPRVLELTYTSHALAPFARDLGHDGPPFAWDEDRRARLRAELDAFYARAYGLTRDELRYILDPASVLGADYPSETFRVLKQKEERLYGEYRTERLVLEAWDRLSADWSAVGLGEGA</sequence>
<evidence type="ECO:0000313" key="8">
    <source>
        <dbReference type="Proteomes" id="UP000503308"/>
    </source>
</evidence>
<protein>
    <recommendedName>
        <fullName evidence="1">site-specific DNA-methyltransferase (adenine-specific)</fullName>
        <ecNumber evidence="1">2.1.1.72</ecNumber>
    </recommendedName>
</protein>
<accession>A0A858SYI4</accession>
<dbReference type="SUPFAM" id="SSF53335">
    <property type="entry name" value="S-adenosyl-L-methionine-dependent methyltransferases"/>
    <property type="match status" value="1"/>
</dbReference>
<reference evidence="7 8" key="1">
    <citation type="submission" date="2020-02" db="EMBL/GenBank/DDBJ databases">
        <title>Genome sequence of Roseobacter ponti.</title>
        <authorList>
            <person name="Hollensteiner J."/>
            <person name="Schneider D."/>
            <person name="Poehlein A."/>
            <person name="Daniel R."/>
        </authorList>
    </citation>
    <scope>NUCLEOTIDE SEQUENCE [LARGE SCALE GENOMIC DNA]</scope>
    <source>
        <strain evidence="7 8">DSM 106830</strain>
    </source>
</reference>
<keyword evidence="8" id="KW-1185">Reference proteome</keyword>
<dbReference type="Pfam" id="PF20473">
    <property type="entry name" value="MmeI_Mtase"/>
    <property type="match status" value="1"/>
</dbReference>
<evidence type="ECO:0000256" key="5">
    <source>
        <dbReference type="SAM" id="MobiDB-lite"/>
    </source>
</evidence>
<evidence type="ECO:0000256" key="1">
    <source>
        <dbReference type="ARBA" id="ARBA00011900"/>
    </source>
</evidence>